<accession>A0A9P7VZY9</accession>
<protein>
    <submittedName>
        <fullName evidence="2">Uncharacterized protein</fullName>
    </submittedName>
</protein>
<evidence type="ECO:0000313" key="2">
    <source>
        <dbReference type="EMBL" id="KAG7450054.1"/>
    </source>
</evidence>
<dbReference type="GeneID" id="66107885"/>
<keyword evidence="1" id="KW-1133">Transmembrane helix</keyword>
<sequence>MIANVVVGVVVKGSNMKLDGIYAARAGAVGGGLMCSFGLFAVLLGSFMFWKNLAEKFMIPWRAKLLFTGNSPVSERGESHRTTHQTISAERSKSLPNIARRAKVLGCRMMIDIKLGSRSQA</sequence>
<reference evidence="2" key="1">
    <citation type="submission" date="2020-11" db="EMBL/GenBank/DDBJ databases">
        <title>Adaptations for nitrogen fixation in a non-lichenized fungal sporocarp promotes dispersal by wood-feeding termites.</title>
        <authorList>
            <consortium name="DOE Joint Genome Institute"/>
            <person name="Koch R.A."/>
            <person name="Yoon G."/>
            <person name="Arayal U."/>
            <person name="Lail K."/>
            <person name="Amirebrahimi M."/>
            <person name="Labutti K."/>
            <person name="Lipzen A."/>
            <person name="Riley R."/>
            <person name="Barry K."/>
            <person name="Henrissat B."/>
            <person name="Grigoriev I.V."/>
            <person name="Herr J.R."/>
            <person name="Aime M.C."/>
        </authorList>
    </citation>
    <scope>NUCLEOTIDE SEQUENCE</scope>
    <source>
        <strain evidence="2">MCA 3950</strain>
    </source>
</reference>
<keyword evidence="1" id="KW-0812">Transmembrane</keyword>
<feature type="transmembrane region" description="Helical" evidence="1">
    <location>
        <begin position="26"/>
        <end position="50"/>
    </location>
</feature>
<organism evidence="2 3">
    <name type="scientific">Guyanagaster necrorhizus</name>
    <dbReference type="NCBI Taxonomy" id="856835"/>
    <lineage>
        <taxon>Eukaryota</taxon>
        <taxon>Fungi</taxon>
        <taxon>Dikarya</taxon>
        <taxon>Basidiomycota</taxon>
        <taxon>Agaricomycotina</taxon>
        <taxon>Agaricomycetes</taxon>
        <taxon>Agaricomycetidae</taxon>
        <taxon>Agaricales</taxon>
        <taxon>Marasmiineae</taxon>
        <taxon>Physalacriaceae</taxon>
        <taxon>Guyanagaster</taxon>
    </lineage>
</organism>
<keyword evidence="1" id="KW-0472">Membrane</keyword>
<proteinExistence type="predicted"/>
<dbReference type="Proteomes" id="UP000812287">
    <property type="component" value="Unassembled WGS sequence"/>
</dbReference>
<dbReference type="RefSeq" id="XP_043043554.1">
    <property type="nucleotide sequence ID" value="XM_043185588.1"/>
</dbReference>
<keyword evidence="3" id="KW-1185">Reference proteome</keyword>
<dbReference type="EMBL" id="MU250527">
    <property type="protein sequence ID" value="KAG7450054.1"/>
    <property type="molecule type" value="Genomic_DNA"/>
</dbReference>
<gene>
    <name evidence="2" type="ORF">BT62DRAFT_928836</name>
</gene>
<comment type="caution">
    <text evidence="2">The sequence shown here is derived from an EMBL/GenBank/DDBJ whole genome shotgun (WGS) entry which is preliminary data.</text>
</comment>
<evidence type="ECO:0000313" key="3">
    <source>
        <dbReference type="Proteomes" id="UP000812287"/>
    </source>
</evidence>
<name>A0A9P7VZY9_9AGAR</name>
<evidence type="ECO:0000256" key="1">
    <source>
        <dbReference type="SAM" id="Phobius"/>
    </source>
</evidence>
<dbReference type="AlphaFoldDB" id="A0A9P7VZY9"/>